<evidence type="ECO:0000256" key="1">
    <source>
        <dbReference type="SAM" id="MobiDB-lite"/>
    </source>
</evidence>
<keyword evidence="5" id="KW-1185">Reference proteome</keyword>
<feature type="chain" id="PRO_5013401528" description="DUF7371 domain-containing protein" evidence="2">
    <location>
        <begin position="24"/>
        <end position="1086"/>
    </location>
</feature>
<proteinExistence type="predicted"/>
<dbReference type="STRING" id="1399860.A0A2C5YBE3"/>
<feature type="compositionally biased region" description="Low complexity" evidence="1">
    <location>
        <begin position="719"/>
        <end position="728"/>
    </location>
</feature>
<dbReference type="AlphaFoldDB" id="A0A2C5YBE3"/>
<keyword evidence="2" id="KW-0732">Signal</keyword>
<accession>A0A2C5YBE3</accession>
<dbReference type="InterPro" id="IPR055795">
    <property type="entry name" value="DUF7371"/>
</dbReference>
<gene>
    <name evidence="4" type="ORF">CDD81_4768</name>
</gene>
<evidence type="ECO:0000313" key="4">
    <source>
        <dbReference type="EMBL" id="PHH64284.1"/>
    </source>
</evidence>
<feature type="region of interest" description="Disordered" evidence="1">
    <location>
        <begin position="797"/>
        <end position="850"/>
    </location>
</feature>
<name>A0A2C5YBE3_9HYPO</name>
<feature type="compositionally biased region" description="Low complexity" evidence="1">
    <location>
        <begin position="806"/>
        <end position="827"/>
    </location>
</feature>
<feature type="compositionally biased region" description="Pro residues" evidence="1">
    <location>
        <begin position="828"/>
        <end position="837"/>
    </location>
</feature>
<evidence type="ECO:0000313" key="5">
    <source>
        <dbReference type="Proteomes" id="UP000226192"/>
    </source>
</evidence>
<comment type="caution">
    <text evidence="4">The sequence shown here is derived from an EMBL/GenBank/DDBJ whole genome shotgun (WGS) entry which is preliminary data.</text>
</comment>
<feature type="signal peptide" evidence="2">
    <location>
        <begin position="1"/>
        <end position="23"/>
    </location>
</feature>
<organism evidence="4 5">
    <name type="scientific">Ophiocordyceps australis</name>
    <dbReference type="NCBI Taxonomy" id="1399860"/>
    <lineage>
        <taxon>Eukaryota</taxon>
        <taxon>Fungi</taxon>
        <taxon>Dikarya</taxon>
        <taxon>Ascomycota</taxon>
        <taxon>Pezizomycotina</taxon>
        <taxon>Sordariomycetes</taxon>
        <taxon>Hypocreomycetidae</taxon>
        <taxon>Hypocreales</taxon>
        <taxon>Ophiocordycipitaceae</taxon>
        <taxon>Ophiocordyceps</taxon>
    </lineage>
</organism>
<protein>
    <recommendedName>
        <fullName evidence="3">DUF7371 domain-containing protein</fullName>
    </recommendedName>
</protein>
<dbReference type="EMBL" id="NJET01000033">
    <property type="protein sequence ID" value="PHH64284.1"/>
    <property type="molecule type" value="Genomic_DNA"/>
</dbReference>
<evidence type="ECO:0000259" key="3">
    <source>
        <dbReference type="Pfam" id="PF24086"/>
    </source>
</evidence>
<dbReference type="Proteomes" id="UP000226192">
    <property type="component" value="Unassembled WGS sequence"/>
</dbReference>
<feature type="domain" description="DUF7371" evidence="3">
    <location>
        <begin position="861"/>
        <end position="1044"/>
    </location>
</feature>
<feature type="region of interest" description="Disordered" evidence="1">
    <location>
        <begin position="712"/>
        <end position="731"/>
    </location>
</feature>
<dbReference type="Pfam" id="PF24086">
    <property type="entry name" value="DUF7371"/>
    <property type="match status" value="1"/>
</dbReference>
<evidence type="ECO:0000256" key="2">
    <source>
        <dbReference type="SAM" id="SignalP"/>
    </source>
</evidence>
<reference evidence="4 5" key="1">
    <citation type="submission" date="2017-06" db="EMBL/GenBank/DDBJ databases">
        <title>Ant-infecting Ophiocordyceps genomes reveal a high diversity of potential behavioral manipulation genes and a possible major role for enterotoxins.</title>
        <authorList>
            <person name="De Bekker C."/>
            <person name="Evans H.C."/>
            <person name="Brachmann A."/>
            <person name="Hughes D.P."/>
        </authorList>
    </citation>
    <scope>NUCLEOTIDE SEQUENCE [LARGE SCALE GENOMIC DNA]</scope>
    <source>
        <strain evidence="4 5">Map64</strain>
    </source>
</reference>
<sequence>MRATASFGALAAGSLLQLSAAQAAGPGSDNDVALEAYGDLGNAPQGDPRSTGQGLPGGAPQGQSCVGQATSTIFVTVYPTSPVSAGGSGSDDTVYQTIYPTTQTVQVSPVGSVQATHTSVSIYTTITVDVWGAGSDSEQHPGTVVSVSGSASRTSVDASFPSNVSPAGGIPDYGVSTGDVGPAPAPTSINNGFPGPQGPSAWFTVVTDTDVHWTAGVTGPSPVTFLSEHTIFFPGPSGAAGDGGPATCLTTTGPDGRPTIIEWPAGGPASNQGQSVPPNIQVTSTGIGAQWPGVTATSALGMPAATTYTVIGTNGIPTVIQSSWYIPQAPLTVGPGAVSTPVDAPASGQIQVIPNGPAMTTSTSWTFVGADGKPTVVESTLVLPGPAATEANLPGYSGIGPVQATASLVPTTYTVIGANGLPSVVDTTFLVPPPPATLATNVPGGVVTGVPLEITVVPGNIQSGDVLDGITTCVTYTAIGLDGKPTAIESTVVMPASHALPSGASVGFPSPAPPQQTNLPQGVSVGSPVTTRVTIDILGPNGVATPVVGTVVLTPAFGTGTSLPPATTIAYPSMAPQQMQTDLPQGQMPPLTSNVAISTCLTVDIVGPDGATTPYVQTVVFTPAAMSVGLPTAAPVAVTTGIAQVPGPVIPDSGDKGGVPGLDTYGSSGALPPVVVSGVDGQAVTGAGAMTLTVVAGPNGSPVFSEVPIPLDSGTDANGPPAYGSGQAPAGGYGWGPGGPASYGSSSSILAPQPIAAGPNMQTSTWTNVIPEATTTYNLNFPMTTLMTLAARAPTGLRKRGLRRQASSLSSSSWNNATSAASPSPDETLPPVPPGPPATDDGTTTPAMCSSGGKVGKMIVDFDNVKPGPLFNPSQDVWFSQGFLVAPPSSQLAQSYVPSSGGQLVEFVPPSLTPSNAQGASDTAQIGLGPNSASPCFRFNLLGANLGCAAQASEQWCEFEISAYAWDVASSSEQAIAWSETKRVPACPDFPNGSCSLAPVQFEGYTNITSVLIRLHVGLELRAWWGDDFQFEWTDNGCDAASCRARALPYRVKRESVMSALRSGVWHWTPEGLQRLDDEYIWESAN</sequence>
<dbReference type="OrthoDB" id="5385013at2759"/>
<feature type="region of interest" description="Disordered" evidence="1">
    <location>
        <begin position="22"/>
        <end position="64"/>
    </location>
</feature>